<sequence length="183" mass="18692">MKASIVSVCAAAVGLVSAQTPDGFTPSVATHLDVTFGSKAVSPAGTSLAKEETAKLPTIGFAAANATETYLFVMIDLDVPSGTTRNTLLHAMIQDFKVGSGGATTLTSAATSPASYMGPAPPKENPAHPHHYVEVLFVQPAGFAVPASQASVVKSRIGFKLADFATAAHLGEPVAANYFMVTG</sequence>
<evidence type="ECO:0008006" key="4">
    <source>
        <dbReference type="Google" id="ProtNLM"/>
    </source>
</evidence>
<dbReference type="PANTHER" id="PTHR11362">
    <property type="entry name" value="PHOSPHATIDYLETHANOLAMINE-BINDING PROTEIN"/>
    <property type="match status" value="1"/>
</dbReference>
<dbReference type="Proteomes" id="UP000033710">
    <property type="component" value="Unassembled WGS sequence"/>
</dbReference>
<dbReference type="Gene3D" id="3.90.280.10">
    <property type="entry name" value="PEBP-like"/>
    <property type="match status" value="1"/>
</dbReference>
<dbReference type="GeneID" id="27671643"/>
<evidence type="ECO:0000313" key="3">
    <source>
        <dbReference type="Proteomes" id="UP000033710"/>
    </source>
</evidence>
<dbReference type="InterPro" id="IPR035810">
    <property type="entry name" value="PEBP_euk"/>
</dbReference>
<dbReference type="RefSeq" id="XP_016587605.1">
    <property type="nucleotide sequence ID" value="XM_016736366.1"/>
</dbReference>
<evidence type="ECO:0000313" key="2">
    <source>
        <dbReference type="EMBL" id="KJR84929.1"/>
    </source>
</evidence>
<organism evidence="2 3">
    <name type="scientific">Sporothrix schenckii 1099-18</name>
    <dbReference type="NCBI Taxonomy" id="1397361"/>
    <lineage>
        <taxon>Eukaryota</taxon>
        <taxon>Fungi</taxon>
        <taxon>Dikarya</taxon>
        <taxon>Ascomycota</taxon>
        <taxon>Pezizomycotina</taxon>
        <taxon>Sordariomycetes</taxon>
        <taxon>Sordariomycetidae</taxon>
        <taxon>Ophiostomatales</taxon>
        <taxon>Ophiostomataceae</taxon>
        <taxon>Sporothrix</taxon>
    </lineage>
</organism>
<protein>
    <recommendedName>
        <fullName evidence="4">PEBP-like protein</fullName>
    </recommendedName>
</protein>
<dbReference type="OrthoDB" id="440553at2759"/>
<dbReference type="GO" id="GO:0030414">
    <property type="term" value="F:peptidase inhibitor activity"/>
    <property type="evidence" value="ECO:0007669"/>
    <property type="project" value="TreeGrafter"/>
</dbReference>
<proteinExistence type="predicted"/>
<dbReference type="VEuPathDB" id="FungiDB:SPSK_09796"/>
<dbReference type="InterPro" id="IPR036610">
    <property type="entry name" value="PEBP-like_sf"/>
</dbReference>
<name>A0A0F2M755_SPOSC</name>
<keyword evidence="1" id="KW-0732">Signal</keyword>
<dbReference type="GO" id="GO:0046578">
    <property type="term" value="P:regulation of Ras protein signal transduction"/>
    <property type="evidence" value="ECO:0007669"/>
    <property type="project" value="TreeGrafter"/>
</dbReference>
<dbReference type="InterPro" id="IPR008914">
    <property type="entry name" value="PEBP"/>
</dbReference>
<dbReference type="SUPFAM" id="SSF49777">
    <property type="entry name" value="PEBP-like"/>
    <property type="match status" value="1"/>
</dbReference>
<dbReference type="AlphaFoldDB" id="A0A0F2M755"/>
<feature type="signal peptide" evidence="1">
    <location>
        <begin position="1"/>
        <end position="18"/>
    </location>
</feature>
<accession>A0A0F2M755</accession>
<dbReference type="KEGG" id="ssck:SPSK_09796"/>
<dbReference type="CDD" id="cd00866">
    <property type="entry name" value="PEBP_euk"/>
    <property type="match status" value="1"/>
</dbReference>
<dbReference type="Pfam" id="PF01161">
    <property type="entry name" value="PBP"/>
    <property type="match status" value="1"/>
</dbReference>
<dbReference type="EMBL" id="AXCR01000007">
    <property type="protein sequence ID" value="KJR84929.1"/>
    <property type="molecule type" value="Genomic_DNA"/>
</dbReference>
<evidence type="ECO:0000256" key="1">
    <source>
        <dbReference type="SAM" id="SignalP"/>
    </source>
</evidence>
<dbReference type="PANTHER" id="PTHR11362:SF141">
    <property type="entry name" value="PHOSPHATIDYLETHANOLAMINE-BINDING PROTEIN"/>
    <property type="match status" value="1"/>
</dbReference>
<comment type="caution">
    <text evidence="2">The sequence shown here is derived from an EMBL/GenBank/DDBJ whole genome shotgun (WGS) entry which is preliminary data.</text>
</comment>
<reference evidence="2 3" key="2">
    <citation type="journal article" date="2015" name="Eukaryot. Cell">
        <title>Asexual propagation of a virulent clone complex in a human and feline outbreak of sporotrichosis.</title>
        <authorList>
            <person name="Teixeira Mde M."/>
            <person name="Rodrigues A.M."/>
            <person name="Tsui C.K."/>
            <person name="de Almeida L.G."/>
            <person name="Van Diepeningen A.D."/>
            <person name="van den Ende B.G."/>
            <person name="Fernandes G.F."/>
            <person name="Kano R."/>
            <person name="Hamelin R.C."/>
            <person name="Lopes-Bezerra L.M."/>
            <person name="Vasconcelos A.T."/>
            <person name="de Hoog S."/>
            <person name="de Camargo Z.P."/>
            <person name="Felipe M.S."/>
        </authorList>
    </citation>
    <scope>NUCLEOTIDE SEQUENCE [LARGE SCALE GENOMIC DNA]</scope>
    <source>
        <strain evidence="2 3">1099-18</strain>
    </source>
</reference>
<dbReference type="GO" id="GO:0030162">
    <property type="term" value="P:regulation of proteolysis"/>
    <property type="evidence" value="ECO:0007669"/>
    <property type="project" value="TreeGrafter"/>
</dbReference>
<dbReference type="GO" id="GO:0005543">
    <property type="term" value="F:phospholipid binding"/>
    <property type="evidence" value="ECO:0007669"/>
    <property type="project" value="TreeGrafter"/>
</dbReference>
<reference evidence="2 3" key="1">
    <citation type="journal article" date="2014" name="BMC Genomics">
        <title>Comparative genomics of the major fungal agents of human and animal Sporotrichosis: Sporothrix schenckii and Sporothrix brasiliensis.</title>
        <authorList>
            <person name="Teixeira M.M."/>
            <person name="de Almeida L.G."/>
            <person name="Kubitschek-Barreira P."/>
            <person name="Alves F.L."/>
            <person name="Kioshima E.S."/>
            <person name="Abadio A.K."/>
            <person name="Fernandes L."/>
            <person name="Derengowski L.S."/>
            <person name="Ferreira K.S."/>
            <person name="Souza R.C."/>
            <person name="Ruiz J.C."/>
            <person name="de Andrade N.C."/>
            <person name="Paes H.C."/>
            <person name="Nicola A.M."/>
            <person name="Albuquerque P."/>
            <person name="Gerber A.L."/>
            <person name="Martins V.P."/>
            <person name="Peconick L.D."/>
            <person name="Neto A.V."/>
            <person name="Chaucanez C.B."/>
            <person name="Silva P.A."/>
            <person name="Cunha O.L."/>
            <person name="de Oliveira F.F."/>
            <person name="dos Santos T.C."/>
            <person name="Barros A.L."/>
            <person name="Soares M.A."/>
            <person name="de Oliveira L.M."/>
            <person name="Marini M.M."/>
            <person name="Villalobos-Duno H."/>
            <person name="Cunha M.M."/>
            <person name="de Hoog S."/>
            <person name="da Silveira J.F."/>
            <person name="Henrissat B."/>
            <person name="Nino-Vega G.A."/>
            <person name="Cisalpino P.S."/>
            <person name="Mora-Montes H.M."/>
            <person name="Almeida S.R."/>
            <person name="Stajich J.E."/>
            <person name="Lopes-Bezerra L.M."/>
            <person name="Vasconcelos A.T."/>
            <person name="Felipe M.S."/>
        </authorList>
    </citation>
    <scope>NUCLEOTIDE SEQUENCE [LARGE SCALE GENOMIC DNA]</scope>
    <source>
        <strain evidence="2 3">1099-18</strain>
    </source>
</reference>
<gene>
    <name evidence="2" type="ORF">SPSK_09796</name>
</gene>
<feature type="chain" id="PRO_5002455139" description="PEBP-like protein" evidence="1">
    <location>
        <begin position="19"/>
        <end position="183"/>
    </location>
</feature>